<comment type="caution">
    <text evidence="8">The sequence shown here is derived from an EMBL/GenBank/DDBJ whole genome shotgun (WGS) entry which is preliminary data.</text>
</comment>
<dbReference type="GO" id="GO:0008270">
    <property type="term" value="F:zinc ion binding"/>
    <property type="evidence" value="ECO:0007669"/>
    <property type="project" value="InterPro"/>
</dbReference>
<dbReference type="InterPro" id="IPR036864">
    <property type="entry name" value="Zn2-C6_fun-type_DNA-bd_sf"/>
</dbReference>
<dbReference type="GO" id="GO:0005634">
    <property type="term" value="C:nucleus"/>
    <property type="evidence" value="ECO:0007669"/>
    <property type="project" value="TreeGrafter"/>
</dbReference>
<dbReference type="Pfam" id="PF00172">
    <property type="entry name" value="Zn_clus"/>
    <property type="match status" value="1"/>
</dbReference>
<dbReference type="EMBL" id="LVKK01000012">
    <property type="protein sequence ID" value="OAG43041.1"/>
    <property type="molecule type" value="Genomic_DNA"/>
</dbReference>
<keyword evidence="9" id="KW-1185">Reference proteome</keyword>
<evidence type="ECO:0000256" key="4">
    <source>
        <dbReference type="ARBA" id="ARBA00023163"/>
    </source>
</evidence>
<dbReference type="PROSITE" id="PS50048">
    <property type="entry name" value="ZN2_CY6_FUNGAL_2"/>
    <property type="match status" value="1"/>
</dbReference>
<reference evidence="8 9" key="1">
    <citation type="submission" date="2016-03" db="EMBL/GenBank/DDBJ databases">
        <title>Draft genome sequence of the Fonsecaea monophora CBS 269.37.</title>
        <authorList>
            <person name="Bombassaro A."/>
            <person name="Vinicius W.A."/>
            <person name="De Hoog S."/>
            <person name="Sun J."/>
            <person name="Souza E.M."/>
            <person name="Raittz R.T."/>
            <person name="Costa F."/>
            <person name="Leao A.C."/>
            <person name="Tadra-Sfeir M.Z."/>
            <person name="Baura V."/>
            <person name="Balsanelli E."/>
            <person name="Pedrosa F.O."/>
            <person name="Moreno L.F."/>
            <person name="Steffens M.B."/>
            <person name="Xi L."/>
            <person name="Bocca A.L."/>
            <person name="Felipe M.S."/>
            <person name="Teixeira M."/>
            <person name="Telles Filho F.Q."/>
            <person name="Azevedo C.M."/>
            <person name="Gomes R."/>
            <person name="Vicente V.A."/>
        </authorList>
    </citation>
    <scope>NUCLEOTIDE SEQUENCE [LARGE SCALE GENOMIC DNA]</scope>
    <source>
        <strain evidence="8 9">CBS 269.37</strain>
    </source>
</reference>
<dbReference type="PROSITE" id="PS00463">
    <property type="entry name" value="ZN2_CY6_FUNGAL_1"/>
    <property type="match status" value="1"/>
</dbReference>
<feature type="region of interest" description="Disordered" evidence="6">
    <location>
        <begin position="667"/>
        <end position="694"/>
    </location>
</feature>
<evidence type="ECO:0000256" key="5">
    <source>
        <dbReference type="ARBA" id="ARBA00023242"/>
    </source>
</evidence>
<accession>A0A177FH45</accession>
<dbReference type="SUPFAM" id="SSF57701">
    <property type="entry name" value="Zn2/Cys6 DNA-binding domain"/>
    <property type="match status" value="1"/>
</dbReference>
<dbReference type="GO" id="GO:0006351">
    <property type="term" value="P:DNA-templated transcription"/>
    <property type="evidence" value="ECO:0007669"/>
    <property type="project" value="InterPro"/>
</dbReference>
<dbReference type="Gene3D" id="4.10.240.10">
    <property type="entry name" value="Zn(2)-C6 fungal-type DNA-binding domain"/>
    <property type="match status" value="1"/>
</dbReference>
<dbReference type="InterPro" id="IPR051127">
    <property type="entry name" value="Fungal_SecMet_Regulators"/>
</dbReference>
<keyword evidence="3" id="KW-0238">DNA-binding</keyword>
<name>A0A177FH45_9EURO</name>
<evidence type="ECO:0000256" key="3">
    <source>
        <dbReference type="ARBA" id="ARBA00023125"/>
    </source>
</evidence>
<keyword evidence="4" id="KW-0804">Transcription</keyword>
<keyword evidence="1" id="KW-0479">Metal-binding</keyword>
<proteinExistence type="predicted"/>
<dbReference type="OrthoDB" id="47007at2759"/>
<keyword evidence="5" id="KW-0539">Nucleus</keyword>
<organism evidence="8 9">
    <name type="scientific">Fonsecaea monophora</name>
    <dbReference type="NCBI Taxonomy" id="254056"/>
    <lineage>
        <taxon>Eukaryota</taxon>
        <taxon>Fungi</taxon>
        <taxon>Dikarya</taxon>
        <taxon>Ascomycota</taxon>
        <taxon>Pezizomycotina</taxon>
        <taxon>Eurotiomycetes</taxon>
        <taxon>Chaetothyriomycetidae</taxon>
        <taxon>Chaetothyriales</taxon>
        <taxon>Herpotrichiellaceae</taxon>
        <taxon>Fonsecaea</taxon>
    </lineage>
</organism>
<evidence type="ECO:0000313" key="8">
    <source>
        <dbReference type="EMBL" id="OAG43041.1"/>
    </source>
</evidence>
<feature type="domain" description="Zn(2)-C6 fungal-type" evidence="7">
    <location>
        <begin position="61"/>
        <end position="90"/>
    </location>
</feature>
<dbReference type="GO" id="GO:0000978">
    <property type="term" value="F:RNA polymerase II cis-regulatory region sequence-specific DNA binding"/>
    <property type="evidence" value="ECO:0007669"/>
    <property type="project" value="TreeGrafter"/>
</dbReference>
<evidence type="ECO:0000256" key="2">
    <source>
        <dbReference type="ARBA" id="ARBA00023015"/>
    </source>
</evidence>
<protein>
    <recommendedName>
        <fullName evidence="7">Zn(2)-C6 fungal-type domain-containing protein</fullName>
    </recommendedName>
</protein>
<sequence>MQDTPKTQDVPWLALDVVLPKPLAYPADQGPLSQKSPYTASFASMIKNTAVRRRRYRCAEACSTCKRRKEKCSGSRPCARCIERGVHSTCQSQSRQTSTGFTKPYNINHEASIDVESISQDRNVQDGPPHESLYPLSLAMSNTSTSSVLETSRLIQDTKGKYMFIGDSADLSLLQNICSLVGTCIGPCAFVEDPFRYQMVESAPEGPATWLHATDHRPPVKPSFDEAAYLIRRYIMATNCVLDLFDESDLLDNLASWLETQPHHTSVLSAIYFLVFAIGAQTCPEDKDALAKVYFDYGRFLTASYFMEDPSIPTVQAYAMITMYLLGASRRNAAFMYLGTAVRAAYALGLHRSDIAGLFSPAEIKTRERVWKVMRILDLFMSTSLGRPPSTEETRNTELDENYSPSVDLCAIFEKILTDIYAKRMISTDTIQKISQHHRRWTVRFHSYLDTDRIKDQEFLEGRLPNIGLIHVHEAYYWTIMLLTRPFFVEYISSRIALKAQNCSDGDRSPDPLRSSHRIQVHACVNSAISTVNLLRKLLGFEGIPKRLPFVVNSIFVSGLVLGLSYFGDLYKIYPLDDSLGTALRLLDLFPHDAVAKRNLVILQSLLDACKIYVRRKTTENMAIHSQLVSGMFGQIRREDEKEHLSTTSIPARDTRSVDNIENLLGRPDLHTDQGLSTLPTDANGENAGSHTLDDTDIDNLNLEVLAGPSAFDDDISMLPPMSPRTLWFGSYEDNVPLFSMMDERDFLE</sequence>
<evidence type="ECO:0000256" key="1">
    <source>
        <dbReference type="ARBA" id="ARBA00022723"/>
    </source>
</evidence>
<evidence type="ECO:0000256" key="6">
    <source>
        <dbReference type="SAM" id="MobiDB-lite"/>
    </source>
</evidence>
<dbReference type="GeneID" id="34597834"/>
<dbReference type="CDD" id="cd12148">
    <property type="entry name" value="fungal_TF_MHR"/>
    <property type="match status" value="1"/>
</dbReference>
<dbReference type="InterPro" id="IPR001138">
    <property type="entry name" value="Zn2Cys6_DnaBD"/>
</dbReference>
<evidence type="ECO:0000313" key="9">
    <source>
        <dbReference type="Proteomes" id="UP000077002"/>
    </source>
</evidence>
<dbReference type="PANTHER" id="PTHR47424">
    <property type="entry name" value="REGULATORY PROTEIN GAL4"/>
    <property type="match status" value="1"/>
</dbReference>
<dbReference type="RefSeq" id="XP_022514993.1">
    <property type="nucleotide sequence ID" value="XM_022652637.1"/>
</dbReference>
<dbReference type="CDD" id="cd00067">
    <property type="entry name" value="GAL4"/>
    <property type="match status" value="1"/>
</dbReference>
<dbReference type="AlphaFoldDB" id="A0A177FH45"/>
<dbReference type="GO" id="GO:0000435">
    <property type="term" value="P:positive regulation of transcription from RNA polymerase II promoter by galactose"/>
    <property type="evidence" value="ECO:0007669"/>
    <property type="project" value="TreeGrafter"/>
</dbReference>
<keyword evidence="2" id="KW-0805">Transcription regulation</keyword>
<dbReference type="InterPro" id="IPR007219">
    <property type="entry name" value="XnlR_reg_dom"/>
</dbReference>
<dbReference type="Proteomes" id="UP000077002">
    <property type="component" value="Unassembled WGS sequence"/>
</dbReference>
<dbReference type="SMART" id="SM00906">
    <property type="entry name" value="Fungal_trans"/>
    <property type="match status" value="1"/>
</dbReference>
<dbReference type="GO" id="GO:0000981">
    <property type="term" value="F:DNA-binding transcription factor activity, RNA polymerase II-specific"/>
    <property type="evidence" value="ECO:0007669"/>
    <property type="project" value="InterPro"/>
</dbReference>
<dbReference type="PANTHER" id="PTHR47424:SF9">
    <property type="entry name" value="TAH-2"/>
    <property type="match status" value="1"/>
</dbReference>
<dbReference type="Pfam" id="PF04082">
    <property type="entry name" value="Fungal_trans"/>
    <property type="match status" value="1"/>
</dbReference>
<evidence type="ECO:0000259" key="7">
    <source>
        <dbReference type="PROSITE" id="PS50048"/>
    </source>
</evidence>
<gene>
    <name evidence="8" type="ORF">AYO21_02660</name>
</gene>